<name>A0A1I2CBU8_9BACT</name>
<dbReference type="Pfam" id="PF21012">
    <property type="entry name" value="DUF6850"/>
    <property type="match status" value="1"/>
</dbReference>
<evidence type="ECO:0000313" key="2">
    <source>
        <dbReference type="EMBL" id="SFE65273.1"/>
    </source>
</evidence>
<organism evidence="2 3">
    <name type="scientific">Sunxiuqinia elliptica</name>
    <dbReference type="NCBI Taxonomy" id="655355"/>
    <lineage>
        <taxon>Bacteria</taxon>
        <taxon>Pseudomonadati</taxon>
        <taxon>Bacteroidota</taxon>
        <taxon>Bacteroidia</taxon>
        <taxon>Marinilabiliales</taxon>
        <taxon>Prolixibacteraceae</taxon>
        <taxon>Sunxiuqinia</taxon>
    </lineage>
</organism>
<proteinExistence type="predicted"/>
<keyword evidence="3" id="KW-1185">Reference proteome</keyword>
<dbReference type="InterPro" id="IPR049236">
    <property type="entry name" value="DUF6850"/>
</dbReference>
<evidence type="ECO:0000259" key="1">
    <source>
        <dbReference type="Pfam" id="PF21012"/>
    </source>
</evidence>
<feature type="domain" description="DUF6850" evidence="1">
    <location>
        <begin position="36"/>
        <end position="508"/>
    </location>
</feature>
<dbReference type="Proteomes" id="UP000198964">
    <property type="component" value="Unassembled WGS sequence"/>
</dbReference>
<sequence>MLHTTLSSASDSTRWNTFNSKLQLHNTNRWLTTANAAGIFFNTNPRYTSFEGSYELMNGAFHKVHDTDNGNLTKIKAEGYNSINDRLVLYGNFSYQKTNKDSIRWNATYDPYKGSPYIIADTLTGASYTYEDYNLQGKAAFQFSDSWIIGGNISYYAAIAAKALDPRPENTVNGIDISPSLIYQTSSFKIGFNIGIHTSKEVIDYKVEKTNFNYSYFYFKGFGFYTRAIDQQTSRYQSQNNLYAALQIENQFNDLKSLTEIQFNKGIQQTDDERVKNKKLYAGDWESTNANFSQHFKWTPNKVTHLLDFKADFLSGKGIEYTQNKKESGDLTEYITIAKNKKYTQKKLDGKLDYTFLKKHKNGFQNWMIKITTLASHHAEKYYYIPEIFSMSYFNLGTSAMFHKNFYPGKFHFCPTIKGQYFKNINKKLVLHNDPEITKYQQIDLFLADFNYNTTDVFQSEANLKIGYSHGDIKSIDQVYVDIGAVYTKPTKTNQKYLNITFKLGVLF</sequence>
<dbReference type="EMBL" id="FONW01000001">
    <property type="protein sequence ID" value="SFE65273.1"/>
    <property type="molecule type" value="Genomic_DNA"/>
</dbReference>
<reference evidence="2 3" key="1">
    <citation type="submission" date="2016-10" db="EMBL/GenBank/DDBJ databases">
        <authorList>
            <person name="de Groot N.N."/>
        </authorList>
    </citation>
    <scope>NUCLEOTIDE SEQUENCE [LARGE SCALE GENOMIC DNA]</scope>
    <source>
        <strain evidence="2 3">CGMCC 1.9156</strain>
    </source>
</reference>
<accession>A0A1I2CBU8</accession>
<evidence type="ECO:0000313" key="3">
    <source>
        <dbReference type="Proteomes" id="UP000198964"/>
    </source>
</evidence>
<dbReference type="STRING" id="655355.SAMN05216283_101669"/>
<gene>
    <name evidence="2" type="ORF">SAMN05216283_101669</name>
</gene>
<protein>
    <recommendedName>
        <fullName evidence="1">DUF6850 domain-containing protein</fullName>
    </recommendedName>
</protein>
<dbReference type="AlphaFoldDB" id="A0A1I2CBU8"/>